<dbReference type="EMBL" id="JBHTIR010004020">
    <property type="protein sequence ID" value="MFD0856228.1"/>
    <property type="molecule type" value="Genomic_DNA"/>
</dbReference>
<gene>
    <name evidence="1" type="ORF">ACFQ07_28575</name>
</gene>
<proteinExistence type="predicted"/>
<evidence type="ECO:0000313" key="1">
    <source>
        <dbReference type="EMBL" id="MFD0856228.1"/>
    </source>
</evidence>
<keyword evidence="2" id="KW-1185">Reference proteome</keyword>
<name>A0ABW3CNW2_9ACTN</name>
<comment type="caution">
    <text evidence="1">The sequence shown here is derived from an EMBL/GenBank/DDBJ whole genome shotgun (WGS) entry which is preliminary data.</text>
</comment>
<organism evidence="1 2">
    <name type="scientific">Actinomadura adrarensis</name>
    <dbReference type="NCBI Taxonomy" id="1819600"/>
    <lineage>
        <taxon>Bacteria</taxon>
        <taxon>Bacillati</taxon>
        <taxon>Actinomycetota</taxon>
        <taxon>Actinomycetes</taxon>
        <taxon>Streptosporangiales</taxon>
        <taxon>Thermomonosporaceae</taxon>
        <taxon>Actinomadura</taxon>
    </lineage>
</organism>
<reference evidence="2" key="1">
    <citation type="journal article" date="2019" name="Int. J. Syst. Evol. Microbiol.">
        <title>The Global Catalogue of Microorganisms (GCM) 10K type strain sequencing project: providing services to taxonomists for standard genome sequencing and annotation.</title>
        <authorList>
            <consortium name="The Broad Institute Genomics Platform"/>
            <consortium name="The Broad Institute Genome Sequencing Center for Infectious Disease"/>
            <person name="Wu L."/>
            <person name="Ma J."/>
        </authorList>
    </citation>
    <scope>NUCLEOTIDE SEQUENCE [LARGE SCALE GENOMIC DNA]</scope>
    <source>
        <strain evidence="2">JCM 31696</strain>
    </source>
</reference>
<dbReference type="Proteomes" id="UP001597083">
    <property type="component" value="Unassembled WGS sequence"/>
</dbReference>
<protein>
    <submittedName>
        <fullName evidence="1">Uncharacterized protein</fullName>
    </submittedName>
</protein>
<accession>A0ABW3CNW2</accession>
<sequence length="175" mass="19357">MGTNVTDLETSLVIRLTGHHTMIISIVGNVLQVLMPGAAITFTDVQAIRGMYRAWVEARLEADNAFRPYRKGEVPVAPRYPIPSQVVTAAVKITGTQPDPLIMARTADAVRNRAAQVAVRLGRVTIVCDDHAAFVSQHQGWTEAYERASDLWPIQPISTARDQIEAAAWERKMRP</sequence>
<evidence type="ECO:0000313" key="2">
    <source>
        <dbReference type="Proteomes" id="UP001597083"/>
    </source>
</evidence>